<evidence type="ECO:0000259" key="2">
    <source>
        <dbReference type="Pfam" id="PF07593"/>
    </source>
</evidence>
<evidence type="ECO:0000256" key="1">
    <source>
        <dbReference type="ARBA" id="ARBA00022729"/>
    </source>
</evidence>
<sequence>MKKGRLTQLFFFFFIANTSFHFLEAQVFQRVEDIAGFESLLQNHGVAVADFNGDHVYDIFVVAKAKDQVGVEKTHSKLYINNNNGSFTDVTLSSGLNNLLTEDYADDDVFYVFDGPKIGAFWGDYDNDGLPDLLMTNTYNVLLFHNEGDGTFSDVTNMAGFNLPTTCQFTGATWFDYNNDSLLDIYICEWGNCSSNQMFRNNGDGTFTNITDEADMIETTPRASFTALPYDFNDDGLMDLYVTNDFRIPNYLYINDGDGTFSEQAEYFGVDSTIDDMGLTMGDYNLDETLDIYITGKGESALFKNGENGYFSNDEQSEEILYNSGWAWGTTFADFDLDGDEDLFITNGYYNSGPEYNFYYQNEFNINNEFQDATNSVGLHDLSEGINPVDFDYDNDGDLDLFVTNADINPFFYENTILNFENSITSSNNWFQISLEGTISNRSAIGTEVTLTTETRTLKRYFSGVGMLSQSIKPLHFGLNNDENILEITIKWPSGLLEVYDQNIQIDSFYKAVEGGSLTNLNIEPSIKVYGCTDPISCNYNPNATLSDGSCTYLASGTISGSVNVNFLSEEIYGYAIDPESTAHWEVQGGEILEGQGTSQILVKWGLNQSGEISVTEMGTNCSGQTETLNVNLGLSESFEGVSVARLWNEALLGAIRKDFARPTVHARNLFHSSVAMYDIWAIYDDEATPYFIGNEVHGFSSSLEEFSSSEDINESRRRAISYAVYKLLTYRFQNSPNQEQTQLMFDYLMEELGYDTSITSIDYQSGEPAALGNYVAEMLINYGLIDGARESTGYDNEYYESINPPLAPEFQNSTIQYPNRWQSLNLQTYIDQSGNLIEGDNIPFLSPEWGNVYAFALSEEDKTTYTRDGNTYFVFKDPSEPPYLGATEEEASNNAYKWAFSLVSVWSSHLDPSDGVLWDVSPNSIGGLNIEDLPDSYLQHPSFYDLLEGGDPSEGHAVNPSTGLSYEEQLVPRGDYTRVLAEFWADGPDSETPPGHWFTLLNYVSDHPDLEKRLNGQGDILPDLEWDVKTYFILGGAMHDAAVAAWSVKGWYDYIRPISAIRYMANLGQSSDNTLSNYHVDGIPLIPNYIEVVDEGDPLAGATNQHVGKIKLYTWKGHDYVYDTETDVAGVDWILAENWWPYQRPSFVTPPFAGYVSGHSTFSRAAAEVMTLVTGDEYFPGGMGEFVARKNEFLVFEEGPSTDVVLQWATYRDASDQCSLSRIWGGIHPPSDDIPGRFMGEEIGIEAYNFAIPYFYGSLGLDEYVLNSNLYPNPVTSGNVIHITHANPKDTYVLYDLSGRQIDIEKINDGHQNETVRIRIPQSTSEGIYILSWNGHSEKIIVKN</sequence>
<dbReference type="PANTHER" id="PTHR16026">
    <property type="entry name" value="CARTILAGE ACIDIC PROTEIN 1"/>
    <property type="match status" value="1"/>
</dbReference>
<dbReference type="InterPro" id="IPR013517">
    <property type="entry name" value="FG-GAP"/>
</dbReference>
<evidence type="ECO:0000313" key="5">
    <source>
        <dbReference type="EMBL" id="WXA03723.1"/>
    </source>
</evidence>
<proteinExistence type="predicted"/>
<feature type="domain" description="ASPIC/UnbV" evidence="2">
    <location>
        <begin position="444"/>
        <end position="510"/>
    </location>
</feature>
<dbReference type="CDD" id="cd03398">
    <property type="entry name" value="PAP2_haloperoxidase"/>
    <property type="match status" value="1"/>
</dbReference>
<dbReference type="SUPFAM" id="SSF69318">
    <property type="entry name" value="Integrin alpha N-terminal domain"/>
    <property type="match status" value="1"/>
</dbReference>
<dbReference type="SUPFAM" id="SSF48317">
    <property type="entry name" value="Acid phosphatase/Vanadium-dependent haloperoxidase"/>
    <property type="match status" value="1"/>
</dbReference>
<dbReference type="InterPro" id="IPR011519">
    <property type="entry name" value="UnbV_ASPIC"/>
</dbReference>
<dbReference type="Pfam" id="PF13517">
    <property type="entry name" value="FG-GAP_3"/>
    <property type="match status" value="2"/>
</dbReference>
<dbReference type="RefSeq" id="WP_338733157.1">
    <property type="nucleotide sequence ID" value="NZ_CP136924.1"/>
</dbReference>
<protein>
    <submittedName>
        <fullName evidence="5">FG-GAP-like repeat-containing protein</fullName>
    </submittedName>
</protein>
<dbReference type="Gene3D" id="2.130.10.130">
    <property type="entry name" value="Integrin alpha, N-terminal"/>
    <property type="match status" value="1"/>
</dbReference>
<dbReference type="PANTHER" id="PTHR16026:SF0">
    <property type="entry name" value="CARTILAGE ACIDIC PROTEIN 1"/>
    <property type="match status" value="1"/>
</dbReference>
<accession>A0AAU6P1I0</accession>
<dbReference type="Pfam" id="PF07593">
    <property type="entry name" value="UnbV_ASPIC"/>
    <property type="match status" value="1"/>
</dbReference>
<dbReference type="Pfam" id="PF21167">
    <property type="entry name" value="DUF6851"/>
    <property type="match status" value="1"/>
</dbReference>
<reference evidence="5 7" key="1">
    <citation type="submission" date="2023-10" db="EMBL/GenBank/DDBJ databases">
        <title>Culture-based analysis of two novel bacteria associated with mangrove crab gills.</title>
        <authorList>
            <person name="Yang X."/>
            <person name="Garuglieri E."/>
            <person name="Van Goethem M.W."/>
            <person name="Fusi M."/>
            <person name="Marasco R."/>
            <person name="Daffonchio D.G."/>
        </authorList>
    </citation>
    <scope>NUCLEOTIDE SEQUENCE [LARGE SCALE GENOMIC DNA]</scope>
    <source>
        <strain evidence="6">UG2-1</strain>
        <strain evidence="5">UG2-2</strain>
        <strain evidence="7">UG2_2</strain>
    </source>
</reference>
<dbReference type="EMBL" id="CP136925">
    <property type="protein sequence ID" value="WXA13856.1"/>
    <property type="molecule type" value="Genomic_DNA"/>
</dbReference>
<dbReference type="InterPro" id="IPR027039">
    <property type="entry name" value="Crtac1"/>
</dbReference>
<dbReference type="EMBL" id="CP136924">
    <property type="protein sequence ID" value="WXA03723.1"/>
    <property type="molecule type" value="Genomic_DNA"/>
</dbReference>
<dbReference type="InterPro" id="IPR026444">
    <property type="entry name" value="Secre_tail"/>
</dbReference>
<dbReference type="InterPro" id="IPR028994">
    <property type="entry name" value="Integrin_alpha_N"/>
</dbReference>
<dbReference type="InterPro" id="IPR036938">
    <property type="entry name" value="PAP2/HPO_sf"/>
</dbReference>
<dbReference type="GO" id="GO:0004601">
    <property type="term" value="F:peroxidase activity"/>
    <property type="evidence" value="ECO:0007669"/>
    <property type="project" value="InterPro"/>
</dbReference>
<evidence type="ECO:0000259" key="3">
    <source>
        <dbReference type="Pfam" id="PF18962"/>
    </source>
</evidence>
<evidence type="ECO:0000259" key="4">
    <source>
        <dbReference type="Pfam" id="PF21167"/>
    </source>
</evidence>
<gene>
    <name evidence="6" type="ORF">R3L15_03060</name>
    <name evidence="5" type="ORF">R3L16_04335</name>
</gene>
<keyword evidence="1" id="KW-0732">Signal</keyword>
<dbReference type="InterPro" id="IPR016119">
    <property type="entry name" value="Br/Cl_peroxidase_C"/>
</dbReference>
<dbReference type="Proteomes" id="UP001368318">
    <property type="component" value="Chromosome"/>
</dbReference>
<evidence type="ECO:0000313" key="7">
    <source>
        <dbReference type="Proteomes" id="UP001368318"/>
    </source>
</evidence>
<dbReference type="NCBIfam" id="TIGR04183">
    <property type="entry name" value="Por_Secre_tail"/>
    <property type="match status" value="1"/>
</dbReference>
<dbReference type="InterPro" id="IPR049283">
    <property type="entry name" value="DUF6851"/>
</dbReference>
<organism evidence="5 7">
    <name type="scientific">Mangrovimonas cancribranchiae</name>
    <dbReference type="NCBI Taxonomy" id="3080055"/>
    <lineage>
        <taxon>Bacteria</taxon>
        <taxon>Pseudomonadati</taxon>
        <taxon>Bacteroidota</taxon>
        <taxon>Flavobacteriia</taxon>
        <taxon>Flavobacteriales</taxon>
        <taxon>Flavobacteriaceae</taxon>
        <taxon>Mangrovimonas</taxon>
    </lineage>
</organism>
<name>A0AAU6P1I0_9FLAO</name>
<evidence type="ECO:0000313" key="6">
    <source>
        <dbReference type="EMBL" id="WXA13856.1"/>
    </source>
</evidence>
<dbReference type="Gene3D" id="1.10.606.10">
    <property type="entry name" value="Vanadium-containing Chloroperoxidase, domain 2"/>
    <property type="match status" value="1"/>
</dbReference>
<feature type="domain" description="Secretion system C-terminal sorting" evidence="3">
    <location>
        <begin position="1271"/>
        <end position="1342"/>
    </location>
</feature>
<keyword evidence="7" id="KW-1185">Reference proteome</keyword>
<feature type="domain" description="DUF6851" evidence="4">
    <location>
        <begin position="675"/>
        <end position="823"/>
    </location>
</feature>
<dbReference type="Pfam" id="PF18962">
    <property type="entry name" value="Por_Secre_tail"/>
    <property type="match status" value="1"/>
</dbReference>
<dbReference type="KEGG" id="mcaa:R3L15_03060"/>